<evidence type="ECO:0000313" key="1">
    <source>
        <dbReference type="EMBL" id="MDU0354922.1"/>
    </source>
</evidence>
<dbReference type="RefSeq" id="WP_316026489.1">
    <property type="nucleotide sequence ID" value="NZ_JAWDIO010000002.1"/>
</dbReference>
<evidence type="ECO:0008006" key="3">
    <source>
        <dbReference type="Google" id="ProtNLM"/>
    </source>
</evidence>
<reference evidence="1 2" key="1">
    <citation type="submission" date="2023-10" db="EMBL/GenBank/DDBJ databases">
        <title>Glaciecola aquimarina strain GGW-M5 nov., isolated from a coastal seawater.</title>
        <authorList>
            <person name="Bayburt H."/>
            <person name="Kim J.M."/>
            <person name="Choi B.J."/>
            <person name="Jeon C.O."/>
        </authorList>
    </citation>
    <scope>NUCLEOTIDE SEQUENCE [LARGE SCALE GENOMIC DNA]</scope>
    <source>
        <strain evidence="1 2">KCTC 32108</strain>
    </source>
</reference>
<protein>
    <recommendedName>
        <fullName evidence="3">2'-5' RNA ligase</fullName>
    </recommendedName>
</protein>
<keyword evidence="2" id="KW-1185">Reference proteome</keyword>
<dbReference type="EMBL" id="JAWDIO010000002">
    <property type="protein sequence ID" value="MDU0354922.1"/>
    <property type="molecule type" value="Genomic_DNA"/>
</dbReference>
<accession>A0ABU3SY33</accession>
<dbReference type="Proteomes" id="UP001247805">
    <property type="component" value="Unassembled WGS sequence"/>
</dbReference>
<proteinExistence type="predicted"/>
<sequence>MNEHYEKMWRQGMAAFEQQKFNLDKQIGSLADTRRGITLLARLSQPVKNTATQFLTELNEICPAQYCYPQTDIHLTIMSIVSCHSDYIFDAATANQYLVALQQQLVGMPIMTVDFTGITVSDAAVLLTGYTSQEYLMGLRSKVRETVLNAGLHHSMDSRYRIETAHSTIFRFCKQPENSQDLIQFLQRNKHRKFGDMRVDSLELVFNDWYQTEAHTKLIGKIKL</sequence>
<name>A0ABU3SY33_9ALTE</name>
<organism evidence="1 2">
    <name type="scientific">Paraglaciecola aquimarina</name>
    <dbReference type="NCBI Taxonomy" id="1235557"/>
    <lineage>
        <taxon>Bacteria</taxon>
        <taxon>Pseudomonadati</taxon>
        <taxon>Pseudomonadota</taxon>
        <taxon>Gammaproteobacteria</taxon>
        <taxon>Alteromonadales</taxon>
        <taxon>Alteromonadaceae</taxon>
        <taxon>Paraglaciecola</taxon>
    </lineage>
</organism>
<gene>
    <name evidence="1" type="ORF">RS130_14285</name>
</gene>
<comment type="caution">
    <text evidence="1">The sequence shown here is derived from an EMBL/GenBank/DDBJ whole genome shotgun (WGS) entry which is preliminary data.</text>
</comment>
<evidence type="ECO:0000313" key="2">
    <source>
        <dbReference type="Proteomes" id="UP001247805"/>
    </source>
</evidence>
<dbReference type="Gene3D" id="3.90.1140.10">
    <property type="entry name" value="Cyclic phosphodiesterase"/>
    <property type="match status" value="1"/>
</dbReference>